<comment type="caution">
    <text evidence="1">The sequence shown here is derived from an EMBL/GenBank/DDBJ whole genome shotgun (WGS) entry which is preliminary data.</text>
</comment>
<dbReference type="RefSeq" id="WP_209795634.1">
    <property type="nucleotide sequence ID" value="NZ_JAGGJZ010000001.1"/>
</dbReference>
<evidence type="ECO:0000313" key="1">
    <source>
        <dbReference type="EMBL" id="MBP1888918.1"/>
    </source>
</evidence>
<sequence length="195" mass="23474">MNKGCKNVIYKEVYNMCSSRCNINMKIEIKENKINKEKNMDKIYNLLNKEIRNLEKSFYSDEEQLWELSIIKEEAEEIKKNIINKFFNNIVYKKFIDYKYRELYTKIFNNIKNINNKKIEDRDSIMFDFLSEIFSNIYDYTDIILNNFINETKNNNGNNYDTGEKIDIQKYSIIVNNKKYSNTKNIYKDNLGIAA</sequence>
<gene>
    <name evidence="1" type="ORF">J2Z53_000497</name>
</gene>
<accession>A0ABS4EY37</accession>
<name>A0ABS4EY37_9CLOT</name>
<dbReference type="Proteomes" id="UP000783390">
    <property type="component" value="Unassembled WGS sequence"/>
</dbReference>
<proteinExistence type="predicted"/>
<organism evidence="1 2">
    <name type="scientific">Clostridium moniliforme</name>
    <dbReference type="NCBI Taxonomy" id="39489"/>
    <lineage>
        <taxon>Bacteria</taxon>
        <taxon>Bacillati</taxon>
        <taxon>Bacillota</taxon>
        <taxon>Clostridia</taxon>
        <taxon>Eubacteriales</taxon>
        <taxon>Clostridiaceae</taxon>
        <taxon>Clostridium</taxon>
    </lineage>
</organism>
<reference evidence="1 2" key="1">
    <citation type="submission" date="2021-03" db="EMBL/GenBank/DDBJ databases">
        <title>Genomic Encyclopedia of Type Strains, Phase IV (KMG-IV): sequencing the most valuable type-strain genomes for metagenomic binning, comparative biology and taxonomic classification.</title>
        <authorList>
            <person name="Goeker M."/>
        </authorList>
    </citation>
    <scope>NUCLEOTIDE SEQUENCE [LARGE SCALE GENOMIC DNA]</scope>
    <source>
        <strain evidence="1 2">DSM 3984</strain>
    </source>
</reference>
<keyword evidence="2" id="KW-1185">Reference proteome</keyword>
<dbReference type="EMBL" id="JAGGJZ010000001">
    <property type="protein sequence ID" value="MBP1888918.1"/>
    <property type="molecule type" value="Genomic_DNA"/>
</dbReference>
<keyword evidence="1" id="KW-0238">DNA-binding</keyword>
<evidence type="ECO:0000313" key="2">
    <source>
        <dbReference type="Proteomes" id="UP000783390"/>
    </source>
</evidence>
<dbReference type="GO" id="GO:0003677">
    <property type="term" value="F:DNA binding"/>
    <property type="evidence" value="ECO:0007669"/>
    <property type="project" value="UniProtKB-KW"/>
</dbReference>
<protein>
    <submittedName>
        <fullName evidence="1">Nucleoid DNA-binding protein</fullName>
    </submittedName>
</protein>